<dbReference type="GO" id="GO:0016020">
    <property type="term" value="C:membrane"/>
    <property type="evidence" value="ECO:0007669"/>
    <property type="project" value="UniProtKB-SubCell"/>
</dbReference>
<evidence type="ECO:0000256" key="7">
    <source>
        <dbReference type="ARBA" id="ARBA00023136"/>
    </source>
</evidence>
<evidence type="ECO:0000256" key="6">
    <source>
        <dbReference type="ARBA" id="ARBA00022989"/>
    </source>
</evidence>
<dbReference type="InterPro" id="IPR013083">
    <property type="entry name" value="Znf_RING/FYVE/PHD"/>
</dbReference>
<evidence type="ECO:0000256" key="1">
    <source>
        <dbReference type="ARBA" id="ARBA00004141"/>
    </source>
</evidence>
<evidence type="ECO:0000256" key="9">
    <source>
        <dbReference type="SAM" id="MobiDB-lite"/>
    </source>
</evidence>
<keyword evidence="6 10" id="KW-1133">Transmembrane helix</keyword>
<keyword evidence="7 10" id="KW-0472">Membrane</keyword>
<feature type="compositionally biased region" description="Low complexity" evidence="9">
    <location>
        <begin position="375"/>
        <end position="403"/>
    </location>
</feature>
<dbReference type="SUPFAM" id="SSF57850">
    <property type="entry name" value="RING/U-box"/>
    <property type="match status" value="1"/>
</dbReference>
<reference evidence="13 14" key="1">
    <citation type="journal article" date="2016" name="Genome Biol. Evol.">
        <title>Divergent and convergent evolution of fungal pathogenicity.</title>
        <authorList>
            <person name="Shang Y."/>
            <person name="Xiao G."/>
            <person name="Zheng P."/>
            <person name="Cen K."/>
            <person name="Zhan S."/>
            <person name="Wang C."/>
        </authorList>
    </citation>
    <scope>NUCLEOTIDE SEQUENCE [LARGE SCALE GENOMIC DNA]</scope>
    <source>
        <strain evidence="13 14">RCEF 4871</strain>
    </source>
</reference>
<feature type="domain" description="RING-CH-type" evidence="12">
    <location>
        <begin position="22"/>
        <end position="87"/>
    </location>
</feature>
<dbReference type="InterPro" id="IPR011016">
    <property type="entry name" value="Znf_RING-CH"/>
</dbReference>
<evidence type="ECO:0000259" key="11">
    <source>
        <dbReference type="PROSITE" id="PS50089"/>
    </source>
</evidence>
<evidence type="ECO:0000313" key="13">
    <source>
        <dbReference type="EMBL" id="OAA39114.1"/>
    </source>
</evidence>
<dbReference type="Proteomes" id="UP000243498">
    <property type="component" value="Unassembled WGS sequence"/>
</dbReference>
<feature type="region of interest" description="Disordered" evidence="9">
    <location>
        <begin position="343"/>
        <end position="363"/>
    </location>
</feature>
<dbReference type="STRING" id="1081105.A0A167ANU8"/>
<comment type="subcellular location">
    <subcellularLocation>
        <location evidence="1">Membrane</location>
        <topology evidence="1">Multi-pass membrane protein</topology>
    </subcellularLocation>
</comment>
<dbReference type="PANTHER" id="PTHR46283">
    <property type="entry name" value="E3 UBIQUITIN-PROTEIN LIGASE MARCH5"/>
    <property type="match status" value="1"/>
</dbReference>
<evidence type="ECO:0000256" key="3">
    <source>
        <dbReference type="ARBA" id="ARBA00022723"/>
    </source>
</evidence>
<comment type="caution">
    <text evidence="13">The sequence shown here is derived from an EMBL/GenBank/DDBJ whole genome shotgun (WGS) entry which is preliminary data.</text>
</comment>
<evidence type="ECO:0000256" key="10">
    <source>
        <dbReference type="SAM" id="Phobius"/>
    </source>
</evidence>
<gene>
    <name evidence="13" type="ORF">NOR_06374</name>
</gene>
<evidence type="ECO:0000256" key="4">
    <source>
        <dbReference type="ARBA" id="ARBA00022771"/>
    </source>
</evidence>
<dbReference type="PROSITE" id="PS50089">
    <property type="entry name" value="ZF_RING_2"/>
    <property type="match status" value="1"/>
</dbReference>
<dbReference type="Gene3D" id="3.30.40.10">
    <property type="entry name" value="Zinc/RING finger domain, C3HC4 (zinc finger)"/>
    <property type="match status" value="1"/>
</dbReference>
<proteinExistence type="predicted"/>
<feature type="region of interest" description="Disordered" evidence="9">
    <location>
        <begin position="1"/>
        <end position="23"/>
    </location>
</feature>
<keyword evidence="14" id="KW-1185">Reference proteome</keyword>
<evidence type="ECO:0000256" key="2">
    <source>
        <dbReference type="ARBA" id="ARBA00022692"/>
    </source>
</evidence>
<organism evidence="13 14">
    <name type="scientific">Metarhizium rileyi (strain RCEF 4871)</name>
    <name type="common">Nomuraea rileyi</name>
    <dbReference type="NCBI Taxonomy" id="1649241"/>
    <lineage>
        <taxon>Eukaryota</taxon>
        <taxon>Fungi</taxon>
        <taxon>Dikarya</taxon>
        <taxon>Ascomycota</taxon>
        <taxon>Pezizomycotina</taxon>
        <taxon>Sordariomycetes</taxon>
        <taxon>Hypocreomycetidae</taxon>
        <taxon>Hypocreales</taxon>
        <taxon>Clavicipitaceae</taxon>
        <taxon>Metarhizium</taxon>
    </lineage>
</organism>
<keyword evidence="4 8" id="KW-0863">Zinc-finger</keyword>
<evidence type="ECO:0000313" key="14">
    <source>
        <dbReference type="Proteomes" id="UP000243498"/>
    </source>
</evidence>
<dbReference type="SMART" id="SM00744">
    <property type="entry name" value="RINGv"/>
    <property type="match status" value="1"/>
</dbReference>
<dbReference type="EMBL" id="AZHC01000023">
    <property type="protein sequence ID" value="OAA39114.1"/>
    <property type="molecule type" value="Genomic_DNA"/>
</dbReference>
<evidence type="ECO:0000256" key="5">
    <source>
        <dbReference type="ARBA" id="ARBA00022833"/>
    </source>
</evidence>
<dbReference type="AlphaFoldDB" id="A0A167ANU8"/>
<dbReference type="InterPro" id="IPR001841">
    <property type="entry name" value="Znf_RING"/>
</dbReference>
<dbReference type="PROSITE" id="PS51292">
    <property type="entry name" value="ZF_RING_CH"/>
    <property type="match status" value="1"/>
</dbReference>
<keyword evidence="2 10" id="KW-0812">Transmembrane</keyword>
<feature type="domain" description="RING-type" evidence="11">
    <location>
        <begin position="30"/>
        <end position="81"/>
    </location>
</feature>
<evidence type="ECO:0000259" key="12">
    <source>
        <dbReference type="PROSITE" id="PS51292"/>
    </source>
</evidence>
<name>A0A167ANU8_METRR</name>
<keyword evidence="3" id="KW-0479">Metal-binding</keyword>
<sequence length="536" mass="59093">MTSNDEGATSPPEILEAVRSERAPNAPRRCFICLTDEDPSDPPGSWVDPCPCTLEAHQDCMLSWVTDCERNNKPLQCPVCKSRIEMEGPWDVVVALNNMVQKRFTRASPFVLFTGVSMGVQFSLQMYGALALWSFAGKDTMIRFLLGPRMVIDAKNTGGVQFVRERIWSALVMMNVAPTLLFSQLLPNLSNKIFLPSASLYGIYQIMHDDKFLTWPPSPRLAIALFPYVRSIYYNLWREFVLPYEIKLNRQIMGLPPVEQNEGQQGDNQRRQAQRNGDGGFVGLLQGIIDALDPEDDDDDPQGNGVERFEIVHGEMDADGHPGVDAEVMIELRIEEVEELREAQEGVPNRNEAHMEPNDNNAGDQQVVQVDEPAGQAGGMEAAQAQAQAEEGGVQADELANAAEEAEEAEEQGQARHEAPQAPPARRMGLGALLSSISNAVVGALILPGVSFVMGEALRLALPKTWTSSTARNPWALYAGAGGRPGLLQQQWGRSLVGGCIFVVLKDVVRVYAKSRRVTAMSNRRVKNVDRKRGNK</sequence>
<accession>A0A167ANU8</accession>
<dbReference type="OrthoDB" id="5817083at2759"/>
<feature type="region of interest" description="Disordered" evidence="9">
    <location>
        <begin position="257"/>
        <end position="277"/>
    </location>
</feature>
<evidence type="ECO:0000256" key="8">
    <source>
        <dbReference type="PROSITE-ProRule" id="PRU00175"/>
    </source>
</evidence>
<feature type="transmembrane region" description="Helical" evidence="10">
    <location>
        <begin position="110"/>
        <end position="136"/>
    </location>
</feature>
<feature type="region of interest" description="Disordered" evidence="9">
    <location>
        <begin position="375"/>
        <end position="423"/>
    </location>
</feature>
<protein>
    <submittedName>
        <fullName evidence="13">RING finger domain protein</fullName>
    </submittedName>
</protein>
<keyword evidence="5" id="KW-0862">Zinc</keyword>
<dbReference type="OMA" id="DFDLWPP"/>
<dbReference type="GO" id="GO:0008270">
    <property type="term" value="F:zinc ion binding"/>
    <property type="evidence" value="ECO:0007669"/>
    <property type="project" value="UniProtKB-KW"/>
</dbReference>